<dbReference type="AlphaFoldDB" id="A0A7L4YIW5"/>
<organism evidence="1 2">
    <name type="scientific">Epidermidibacterium keratini</name>
    <dbReference type="NCBI Taxonomy" id="1891644"/>
    <lineage>
        <taxon>Bacteria</taxon>
        <taxon>Bacillati</taxon>
        <taxon>Actinomycetota</taxon>
        <taxon>Actinomycetes</taxon>
        <taxon>Sporichthyales</taxon>
        <taxon>Sporichthyaceae</taxon>
        <taxon>Epidermidibacterium</taxon>
    </lineage>
</organism>
<sequence>MQTRGVVFIHSAPPALTPHAEWALSAALRTDVRIEWTAQPAAPGELRTELSWNGPSGTASAIASALKAWPTLVFEVTEDPTAGTDGERIAHLPGRGLFRAQTSVNGDIVISENQLRALCESARTAEDYQHGLDALLGTSVDAELEAFREGGDGAAVTWIHRAG</sequence>
<dbReference type="InParanoid" id="A0A7L4YIW5"/>
<dbReference type="Proteomes" id="UP000463857">
    <property type="component" value="Chromosome"/>
</dbReference>
<accession>A0A7L4YIW5</accession>
<gene>
    <name evidence="1" type="ORF">EK0264_02575</name>
</gene>
<dbReference type="Pfam" id="PF11343">
    <property type="entry name" value="DUF3145"/>
    <property type="match status" value="1"/>
</dbReference>
<dbReference type="InterPro" id="IPR021491">
    <property type="entry name" value="DUF3145"/>
</dbReference>
<protein>
    <submittedName>
        <fullName evidence="1">DUF3145 family protein</fullName>
    </submittedName>
</protein>
<evidence type="ECO:0000313" key="1">
    <source>
        <dbReference type="EMBL" id="QHB99284.1"/>
    </source>
</evidence>
<keyword evidence="2" id="KW-1185">Reference proteome</keyword>
<evidence type="ECO:0000313" key="2">
    <source>
        <dbReference type="Proteomes" id="UP000463857"/>
    </source>
</evidence>
<dbReference type="KEGG" id="eke:EK0264_02575"/>
<dbReference type="OrthoDB" id="3210860at2"/>
<proteinExistence type="predicted"/>
<dbReference type="RefSeq" id="WP_159542605.1">
    <property type="nucleotide sequence ID" value="NZ_CP047156.1"/>
</dbReference>
<dbReference type="EMBL" id="CP047156">
    <property type="protein sequence ID" value="QHB99284.1"/>
    <property type="molecule type" value="Genomic_DNA"/>
</dbReference>
<name>A0A7L4YIW5_9ACTN</name>
<reference evidence="1 2" key="1">
    <citation type="journal article" date="2018" name="Int. J. Syst. Evol. Microbiol.">
        <title>Epidermidibacterium keratini gen. nov., sp. nov., a member of the family Sporichthyaceae, isolated from keratin epidermis.</title>
        <authorList>
            <person name="Lee D.G."/>
            <person name="Trujillo M.E."/>
            <person name="Kang S."/>
            <person name="Nam J.J."/>
            <person name="Kim Y.J."/>
        </authorList>
    </citation>
    <scope>NUCLEOTIDE SEQUENCE [LARGE SCALE GENOMIC DNA]</scope>
    <source>
        <strain evidence="1 2">EPI-7</strain>
    </source>
</reference>